<dbReference type="SUPFAM" id="SSF53474">
    <property type="entry name" value="alpha/beta-Hydrolases"/>
    <property type="match status" value="1"/>
</dbReference>
<evidence type="ECO:0000313" key="8">
    <source>
        <dbReference type="EMBL" id="CAD7664832.1"/>
    </source>
</evidence>
<gene>
    <name evidence="8" type="ORF">ONB1V03_LOCUS21390</name>
</gene>
<evidence type="ECO:0000256" key="2">
    <source>
        <dbReference type="ARBA" id="ARBA00013111"/>
    </source>
</evidence>
<name>A0A7R9R1C6_9ACAR</name>
<evidence type="ECO:0000256" key="6">
    <source>
        <dbReference type="SAM" id="MobiDB-lite"/>
    </source>
</evidence>
<dbReference type="OrthoDB" id="194865at2759"/>
<evidence type="ECO:0000256" key="4">
    <source>
        <dbReference type="ARBA" id="ARBA00022801"/>
    </source>
</evidence>
<dbReference type="InterPro" id="IPR000073">
    <property type="entry name" value="AB_hydrolase_1"/>
</dbReference>
<dbReference type="PANTHER" id="PTHR14189">
    <property type="entry name" value="PROTEIN PHOSPHATASE METHYLESTERASE-1 RELATED"/>
    <property type="match status" value="1"/>
</dbReference>
<comment type="similarity">
    <text evidence="1">Belongs to the AB hydrolase superfamily.</text>
</comment>
<evidence type="ECO:0000256" key="3">
    <source>
        <dbReference type="ARBA" id="ARBA00022487"/>
    </source>
</evidence>
<feature type="non-terminal residue" evidence="8">
    <location>
        <position position="289"/>
    </location>
</feature>
<evidence type="ECO:0000259" key="7">
    <source>
        <dbReference type="Pfam" id="PF12697"/>
    </source>
</evidence>
<comment type="catalytic activity">
    <reaction evidence="5">
        <text>[phosphatase 2A protein]-C-terminal L-leucine methyl ester + H2O = [phosphatase 2A protein]-C-terminal L-leucine + methanol + H(+)</text>
        <dbReference type="Rhea" id="RHEA:48548"/>
        <dbReference type="Rhea" id="RHEA-COMP:12134"/>
        <dbReference type="Rhea" id="RHEA-COMP:12135"/>
        <dbReference type="ChEBI" id="CHEBI:15377"/>
        <dbReference type="ChEBI" id="CHEBI:15378"/>
        <dbReference type="ChEBI" id="CHEBI:17790"/>
        <dbReference type="ChEBI" id="CHEBI:90516"/>
        <dbReference type="ChEBI" id="CHEBI:90517"/>
        <dbReference type="EC" id="3.1.1.89"/>
    </reaction>
</comment>
<dbReference type="AlphaFoldDB" id="A0A7R9R1C6"/>
<feature type="region of interest" description="Disordered" evidence="6">
    <location>
        <begin position="191"/>
        <end position="211"/>
    </location>
</feature>
<feature type="compositionally biased region" description="Acidic residues" evidence="6">
    <location>
        <begin position="225"/>
        <end position="236"/>
    </location>
</feature>
<protein>
    <recommendedName>
        <fullName evidence="2">protein phosphatase methylesterase-1</fullName>
        <ecNumber evidence="2">3.1.1.89</ecNumber>
    </recommendedName>
</protein>
<dbReference type="InterPro" id="IPR029058">
    <property type="entry name" value="AB_hydrolase_fold"/>
</dbReference>
<proteinExistence type="inferred from homology"/>
<dbReference type="Proteomes" id="UP000728032">
    <property type="component" value="Unassembled WGS sequence"/>
</dbReference>
<dbReference type="Pfam" id="PF12697">
    <property type="entry name" value="Abhydrolase_6"/>
    <property type="match status" value="1"/>
</dbReference>
<feature type="domain" description="AB hydrolase-1" evidence="7">
    <location>
        <begin position="21"/>
        <end position="151"/>
    </location>
</feature>
<evidence type="ECO:0000256" key="1">
    <source>
        <dbReference type="ARBA" id="ARBA00008645"/>
    </source>
</evidence>
<dbReference type="GO" id="GO:0051723">
    <property type="term" value="F:protein methylesterase activity"/>
    <property type="evidence" value="ECO:0007669"/>
    <property type="project" value="UniProtKB-EC"/>
</dbReference>
<organism evidence="8">
    <name type="scientific">Oppiella nova</name>
    <dbReference type="NCBI Taxonomy" id="334625"/>
    <lineage>
        <taxon>Eukaryota</taxon>
        <taxon>Metazoa</taxon>
        <taxon>Ecdysozoa</taxon>
        <taxon>Arthropoda</taxon>
        <taxon>Chelicerata</taxon>
        <taxon>Arachnida</taxon>
        <taxon>Acari</taxon>
        <taxon>Acariformes</taxon>
        <taxon>Sarcoptiformes</taxon>
        <taxon>Oribatida</taxon>
        <taxon>Brachypylina</taxon>
        <taxon>Oppioidea</taxon>
        <taxon>Oppiidae</taxon>
        <taxon>Oppiella</taxon>
    </lineage>
</organism>
<dbReference type="InterPro" id="IPR016812">
    <property type="entry name" value="PPase_methylesterase_euk"/>
</dbReference>
<evidence type="ECO:0000256" key="5">
    <source>
        <dbReference type="ARBA" id="ARBA00049203"/>
    </source>
</evidence>
<dbReference type="PANTHER" id="PTHR14189:SF0">
    <property type="entry name" value="PROTEIN PHOSPHATASE METHYLESTERASE 1"/>
    <property type="match status" value="1"/>
</dbReference>
<dbReference type="PIRSF" id="PIRSF022950">
    <property type="entry name" value="PPase_methylesterase_euk"/>
    <property type="match status" value="1"/>
</dbReference>
<reference evidence="8" key="1">
    <citation type="submission" date="2020-11" db="EMBL/GenBank/DDBJ databases">
        <authorList>
            <person name="Tran Van P."/>
        </authorList>
    </citation>
    <scope>NUCLEOTIDE SEQUENCE</scope>
</reference>
<sequence length="289" mass="31538">RVYISGSIDGHDSHEAMTPLVVLLHGGGYSGLTFGPFAQEIQELCDCNLIAIDCRGHGNTVTDNDEDLSVQTLTNDVFNVITSLYPIDAIPPLVLMGHSMGGAIAVHCCATLHELMPRIVGLIVVDVVEGTALDALHSMQSFLRSRPSSFPTLENAIEWCVRSGQTRNVEAARLSMPGQLKNIRTNLTATSELESDDSHAESAQKAAQESAQTHGFAINQSLREVDEEEDDMDEEGNGSSPVFKKPDANGYTWRTNLFRSEPYWNQWFADLSNQFLECGADAKLLLLAG</sequence>
<feature type="region of interest" description="Disordered" evidence="6">
    <location>
        <begin position="225"/>
        <end position="246"/>
    </location>
</feature>
<accession>A0A7R9R1C6</accession>
<keyword evidence="4" id="KW-0378">Hydrolase</keyword>
<dbReference type="Gene3D" id="3.40.50.1820">
    <property type="entry name" value="alpha/beta hydrolase"/>
    <property type="match status" value="1"/>
</dbReference>
<dbReference type="EMBL" id="OC956175">
    <property type="protein sequence ID" value="CAD7664832.1"/>
    <property type="molecule type" value="Genomic_DNA"/>
</dbReference>
<feature type="non-terminal residue" evidence="8">
    <location>
        <position position="1"/>
    </location>
</feature>
<evidence type="ECO:0000313" key="9">
    <source>
        <dbReference type="Proteomes" id="UP000728032"/>
    </source>
</evidence>
<dbReference type="EC" id="3.1.1.89" evidence="2"/>
<dbReference type="EMBL" id="CAJPVJ010041350">
    <property type="protein sequence ID" value="CAG2181969.1"/>
    <property type="molecule type" value="Genomic_DNA"/>
</dbReference>
<keyword evidence="3" id="KW-0719">Serine esterase</keyword>
<keyword evidence="9" id="KW-1185">Reference proteome</keyword>